<evidence type="ECO:0000313" key="2">
    <source>
        <dbReference type="EMBL" id="MCI26935.1"/>
    </source>
</evidence>
<feature type="compositionally biased region" description="Basic and acidic residues" evidence="1">
    <location>
        <begin position="63"/>
        <end position="72"/>
    </location>
</feature>
<sequence length="72" mass="8257">MENQFIYCFPNGKALAMPPFLQELLEANVFQDDIQEANPDMPEPSAKSQKKSKKKKSSKKKKEVKDKTNLIN</sequence>
<reference evidence="2 3" key="1">
    <citation type="journal article" date="2018" name="Front. Plant Sci.">
        <title>Red Clover (Trifolium pratense) and Zigzag Clover (T. medium) - A Picture of Genomic Similarities and Differences.</title>
        <authorList>
            <person name="Dluhosova J."/>
            <person name="Istvanek J."/>
            <person name="Nedelnik J."/>
            <person name="Repkova J."/>
        </authorList>
    </citation>
    <scope>NUCLEOTIDE SEQUENCE [LARGE SCALE GENOMIC DNA]</scope>
    <source>
        <strain evidence="3">cv. 10/8</strain>
        <tissue evidence="2">Leaf</tissue>
    </source>
</reference>
<evidence type="ECO:0000313" key="3">
    <source>
        <dbReference type="Proteomes" id="UP000265520"/>
    </source>
</evidence>
<proteinExistence type="predicted"/>
<name>A0A392QUL6_9FABA</name>
<feature type="region of interest" description="Disordered" evidence="1">
    <location>
        <begin position="32"/>
        <end position="72"/>
    </location>
</feature>
<accession>A0A392QUL6</accession>
<dbReference type="AlphaFoldDB" id="A0A392QUL6"/>
<dbReference type="EMBL" id="LXQA010156285">
    <property type="protein sequence ID" value="MCI26935.1"/>
    <property type="molecule type" value="Genomic_DNA"/>
</dbReference>
<comment type="caution">
    <text evidence="2">The sequence shown here is derived from an EMBL/GenBank/DDBJ whole genome shotgun (WGS) entry which is preliminary data.</text>
</comment>
<keyword evidence="3" id="KW-1185">Reference proteome</keyword>
<dbReference type="Proteomes" id="UP000265520">
    <property type="component" value="Unassembled WGS sequence"/>
</dbReference>
<protein>
    <submittedName>
        <fullName evidence="2">Uncharacterized protein</fullName>
    </submittedName>
</protein>
<evidence type="ECO:0000256" key="1">
    <source>
        <dbReference type="SAM" id="MobiDB-lite"/>
    </source>
</evidence>
<organism evidence="2 3">
    <name type="scientific">Trifolium medium</name>
    <dbReference type="NCBI Taxonomy" id="97028"/>
    <lineage>
        <taxon>Eukaryota</taxon>
        <taxon>Viridiplantae</taxon>
        <taxon>Streptophyta</taxon>
        <taxon>Embryophyta</taxon>
        <taxon>Tracheophyta</taxon>
        <taxon>Spermatophyta</taxon>
        <taxon>Magnoliopsida</taxon>
        <taxon>eudicotyledons</taxon>
        <taxon>Gunneridae</taxon>
        <taxon>Pentapetalae</taxon>
        <taxon>rosids</taxon>
        <taxon>fabids</taxon>
        <taxon>Fabales</taxon>
        <taxon>Fabaceae</taxon>
        <taxon>Papilionoideae</taxon>
        <taxon>50 kb inversion clade</taxon>
        <taxon>NPAAA clade</taxon>
        <taxon>Hologalegina</taxon>
        <taxon>IRL clade</taxon>
        <taxon>Trifolieae</taxon>
        <taxon>Trifolium</taxon>
    </lineage>
</organism>
<feature type="compositionally biased region" description="Basic residues" evidence="1">
    <location>
        <begin position="48"/>
        <end position="62"/>
    </location>
</feature>